<dbReference type="PRINTS" id="PR00145">
    <property type="entry name" value="ARGSUCLYASE"/>
</dbReference>
<dbReference type="Proteomes" id="UP000748308">
    <property type="component" value="Unassembled WGS sequence"/>
</dbReference>
<dbReference type="SMART" id="SM00998">
    <property type="entry name" value="ADSL_C"/>
    <property type="match status" value="1"/>
</dbReference>
<dbReference type="NCBIfam" id="TIGR00928">
    <property type="entry name" value="purB"/>
    <property type="match status" value="1"/>
</dbReference>
<keyword evidence="7 12" id="KW-0456">Lyase</keyword>
<dbReference type="Gene3D" id="1.10.275.10">
    <property type="entry name" value="Fumarase/aspartase (N-terminal domain)"/>
    <property type="match status" value="1"/>
</dbReference>
<evidence type="ECO:0000259" key="13">
    <source>
        <dbReference type="SMART" id="SM00998"/>
    </source>
</evidence>
<dbReference type="GO" id="GO:0070626">
    <property type="term" value="F:(S)-2-(5-amino-1-(5-phospho-D-ribosyl)imidazole-4-carboxamido) succinate lyase (fumarate-forming) activity"/>
    <property type="evidence" value="ECO:0007669"/>
    <property type="project" value="TreeGrafter"/>
</dbReference>
<dbReference type="GO" id="GO:0044208">
    <property type="term" value="P:'de novo' AMP biosynthetic process"/>
    <property type="evidence" value="ECO:0007669"/>
    <property type="project" value="TreeGrafter"/>
</dbReference>
<evidence type="ECO:0000313" key="14">
    <source>
        <dbReference type="EMBL" id="MBM3318071.1"/>
    </source>
</evidence>
<dbReference type="Gene3D" id="1.10.40.30">
    <property type="entry name" value="Fumarase/aspartase (C-terminal domain)"/>
    <property type="match status" value="1"/>
</dbReference>
<dbReference type="PANTHER" id="PTHR43172:SF1">
    <property type="entry name" value="ADENYLOSUCCINATE LYASE"/>
    <property type="match status" value="1"/>
</dbReference>
<dbReference type="FunFam" id="1.20.200.10:FF:000008">
    <property type="entry name" value="Adenylosuccinate lyase"/>
    <property type="match status" value="1"/>
</dbReference>
<dbReference type="EMBL" id="VGIY01000253">
    <property type="protein sequence ID" value="MBM3318071.1"/>
    <property type="molecule type" value="Genomic_DNA"/>
</dbReference>
<comment type="similarity">
    <text evidence="3 12">Belongs to the lyase 1 family. Adenylosuccinate lyase subfamily.</text>
</comment>
<evidence type="ECO:0000256" key="6">
    <source>
        <dbReference type="ARBA" id="ARBA00022755"/>
    </source>
</evidence>
<evidence type="ECO:0000256" key="9">
    <source>
        <dbReference type="ARBA" id="ARBA00030717"/>
    </source>
</evidence>
<dbReference type="InterPro" id="IPR022761">
    <property type="entry name" value="Fumarate_lyase_N"/>
</dbReference>
<comment type="pathway">
    <text evidence="2 12">Purine metabolism; AMP biosynthesis via de novo pathway; AMP from IMP: step 2/2.</text>
</comment>
<evidence type="ECO:0000256" key="3">
    <source>
        <dbReference type="ARBA" id="ARBA00008273"/>
    </source>
</evidence>
<dbReference type="InterPro" id="IPR004769">
    <property type="entry name" value="Pur_lyase"/>
</dbReference>
<evidence type="ECO:0000256" key="10">
    <source>
        <dbReference type="ARBA" id="ARBA00049115"/>
    </source>
</evidence>
<evidence type="ECO:0000256" key="2">
    <source>
        <dbReference type="ARBA" id="ARBA00004734"/>
    </source>
</evidence>
<dbReference type="InterPro" id="IPR024083">
    <property type="entry name" value="Fumarase/histidase_N"/>
</dbReference>
<dbReference type="SUPFAM" id="SSF48557">
    <property type="entry name" value="L-aspartase-like"/>
    <property type="match status" value="1"/>
</dbReference>
<comment type="caution">
    <text evidence="14">The sequence shown here is derived from an EMBL/GenBank/DDBJ whole genome shotgun (WGS) entry which is preliminary data.</text>
</comment>
<dbReference type="Pfam" id="PF10397">
    <property type="entry name" value="ADSL_C"/>
    <property type="match status" value="1"/>
</dbReference>
<dbReference type="CDD" id="cd01360">
    <property type="entry name" value="Adenylsuccinate_lyase_1"/>
    <property type="match status" value="1"/>
</dbReference>
<accession>A0A937XCR4</accession>
<name>A0A937XCR4_UNCEI</name>
<protein>
    <recommendedName>
        <fullName evidence="5 11">Adenylosuccinate lyase</fullName>
        <shortName evidence="12">ASL</shortName>
        <ecNumber evidence="4 11">4.3.2.2</ecNumber>
    </recommendedName>
    <alternativeName>
        <fullName evidence="9 12">Adenylosuccinase</fullName>
    </alternativeName>
</protein>
<evidence type="ECO:0000256" key="11">
    <source>
        <dbReference type="NCBIfam" id="TIGR00928"/>
    </source>
</evidence>
<comment type="catalytic activity">
    <reaction evidence="8">
        <text>(2S)-2-[5-amino-1-(5-phospho-beta-D-ribosyl)imidazole-4-carboxamido]succinate = 5-amino-1-(5-phospho-beta-D-ribosyl)imidazole-4-carboxamide + fumarate</text>
        <dbReference type="Rhea" id="RHEA:23920"/>
        <dbReference type="ChEBI" id="CHEBI:29806"/>
        <dbReference type="ChEBI" id="CHEBI:58443"/>
        <dbReference type="ChEBI" id="CHEBI:58475"/>
        <dbReference type="EC" id="4.3.2.2"/>
    </reaction>
    <physiologicalReaction direction="left-to-right" evidence="8">
        <dbReference type="Rhea" id="RHEA:23921"/>
    </physiologicalReaction>
</comment>
<evidence type="ECO:0000256" key="1">
    <source>
        <dbReference type="ARBA" id="ARBA00004706"/>
    </source>
</evidence>
<dbReference type="EC" id="4.3.2.2" evidence="4 11"/>
<dbReference type="InterPro" id="IPR019468">
    <property type="entry name" value="AdenyloSucc_lyase_C"/>
</dbReference>
<dbReference type="GO" id="GO:0004018">
    <property type="term" value="F:N6-(1,2-dicarboxyethyl)AMP AMP-lyase (fumarate-forming) activity"/>
    <property type="evidence" value="ECO:0007669"/>
    <property type="project" value="UniProtKB-UniRule"/>
</dbReference>
<dbReference type="AlphaFoldDB" id="A0A937XCR4"/>
<organism evidence="14 15">
    <name type="scientific">Eiseniibacteriota bacterium</name>
    <dbReference type="NCBI Taxonomy" id="2212470"/>
    <lineage>
        <taxon>Bacteria</taxon>
        <taxon>Candidatus Eiseniibacteriota</taxon>
    </lineage>
</organism>
<evidence type="ECO:0000256" key="12">
    <source>
        <dbReference type="RuleBase" id="RU361172"/>
    </source>
</evidence>
<evidence type="ECO:0000313" key="15">
    <source>
        <dbReference type="Proteomes" id="UP000748308"/>
    </source>
</evidence>
<evidence type="ECO:0000256" key="4">
    <source>
        <dbReference type="ARBA" id="ARBA00012339"/>
    </source>
</evidence>
<dbReference type="PANTHER" id="PTHR43172">
    <property type="entry name" value="ADENYLOSUCCINATE LYASE"/>
    <property type="match status" value="1"/>
</dbReference>
<feature type="domain" description="Adenylosuccinate lyase C-terminal" evidence="13">
    <location>
        <begin position="349"/>
        <end position="429"/>
    </location>
</feature>
<dbReference type="PROSITE" id="PS00163">
    <property type="entry name" value="FUMARATE_LYASES"/>
    <property type="match status" value="1"/>
</dbReference>
<evidence type="ECO:0000256" key="8">
    <source>
        <dbReference type="ARBA" id="ARBA00024477"/>
    </source>
</evidence>
<dbReference type="Gene3D" id="1.20.200.10">
    <property type="entry name" value="Fumarase/aspartase (Central domain)"/>
    <property type="match status" value="1"/>
</dbReference>
<dbReference type="PRINTS" id="PR00149">
    <property type="entry name" value="FUMRATELYASE"/>
</dbReference>
<dbReference type="GO" id="GO:0005829">
    <property type="term" value="C:cytosol"/>
    <property type="evidence" value="ECO:0007669"/>
    <property type="project" value="TreeGrafter"/>
</dbReference>
<gene>
    <name evidence="14" type="ORF">FJY75_09495</name>
</gene>
<dbReference type="InterPro" id="IPR008948">
    <property type="entry name" value="L-Aspartase-like"/>
</dbReference>
<feature type="non-terminal residue" evidence="14">
    <location>
        <position position="439"/>
    </location>
</feature>
<keyword evidence="6 12" id="KW-0658">Purine biosynthesis</keyword>
<sequence length="439" mass="48406">MIGRYTLPEMGELWSDEARLRTWLEVEIAAAAAMEAAGEIPAGTAAAIRSRARFDRARIAAIEERVHHDVIAFLTDVGESLGEERKYLHRGMTSSDLLDTALALTLVRAADLIDRRLTAVGRLLRGLAEAHRRTPMMGRTHGVHAEPISFGHKALVWFAEAERQHLRLRAAREEIRVGKLSGAVGTFAHLPPAIEERFCAALGLAPAPVSTQIVQRDRHAHLLMVLALIAATGEKIALEIRHLQRTEVGELYEPFAAGQKGSSAMPHKRNPILCERICGLARLLRAYAQVGAENIALWHERDISHSSAERVILPDACIALDYLLHLCERVLGGLEVDAARMRENLEGSQGLFFSQRALLALTEKLGSREEAYARVQAAAAEARRRRAPLRALLEETVGREGLLSADELDRICDLQAFLAHLDPVFERVLATGWARPGEA</sequence>
<comment type="catalytic activity">
    <reaction evidence="10">
        <text>N(6)-(1,2-dicarboxyethyl)-AMP = fumarate + AMP</text>
        <dbReference type="Rhea" id="RHEA:16853"/>
        <dbReference type="ChEBI" id="CHEBI:29806"/>
        <dbReference type="ChEBI" id="CHEBI:57567"/>
        <dbReference type="ChEBI" id="CHEBI:456215"/>
        <dbReference type="EC" id="4.3.2.2"/>
    </reaction>
    <physiologicalReaction direction="left-to-right" evidence="10">
        <dbReference type="Rhea" id="RHEA:16854"/>
    </physiologicalReaction>
</comment>
<proteinExistence type="inferred from homology"/>
<dbReference type="InterPro" id="IPR000362">
    <property type="entry name" value="Fumarate_lyase_fam"/>
</dbReference>
<comment type="pathway">
    <text evidence="1 12">Purine metabolism; IMP biosynthesis via de novo pathway; 5-amino-1-(5-phospho-D-ribosyl)imidazole-4-carboxamide from 5-amino-1-(5-phospho-D-ribosyl)imidazole-4-carboxylate: step 2/2.</text>
</comment>
<dbReference type="Pfam" id="PF00206">
    <property type="entry name" value="Lyase_1"/>
    <property type="match status" value="1"/>
</dbReference>
<evidence type="ECO:0000256" key="5">
    <source>
        <dbReference type="ARBA" id="ARBA00017058"/>
    </source>
</evidence>
<reference evidence="14" key="1">
    <citation type="submission" date="2019-03" db="EMBL/GenBank/DDBJ databases">
        <title>Lake Tanganyika Metagenome-Assembled Genomes (MAGs).</title>
        <authorList>
            <person name="Tran P."/>
        </authorList>
    </citation>
    <scope>NUCLEOTIDE SEQUENCE</scope>
    <source>
        <strain evidence="14">M_DeepCast_400m_m2_100</strain>
    </source>
</reference>
<evidence type="ECO:0000256" key="7">
    <source>
        <dbReference type="ARBA" id="ARBA00023239"/>
    </source>
</evidence>
<dbReference type="InterPro" id="IPR020557">
    <property type="entry name" value="Fumarate_lyase_CS"/>
</dbReference>